<proteinExistence type="predicted"/>
<gene>
    <name evidence="5" type="ORF">CKAN_01859500</name>
</gene>
<dbReference type="Gene3D" id="3.40.50.150">
    <property type="entry name" value="Vaccinia Virus protein VP39"/>
    <property type="match status" value="1"/>
</dbReference>
<keyword evidence="6" id="KW-1185">Reference proteome</keyword>
<reference evidence="5 6" key="1">
    <citation type="journal article" date="2019" name="Nat. Plants">
        <title>Stout camphor tree genome fills gaps in understanding of flowering plant genome evolution.</title>
        <authorList>
            <person name="Chaw S.M."/>
            <person name="Liu Y.C."/>
            <person name="Wu Y.W."/>
            <person name="Wang H.Y."/>
            <person name="Lin C.I."/>
            <person name="Wu C.S."/>
            <person name="Ke H.M."/>
            <person name="Chang L.Y."/>
            <person name="Hsu C.Y."/>
            <person name="Yang H.T."/>
            <person name="Sudianto E."/>
            <person name="Hsu M.H."/>
            <person name="Wu K.P."/>
            <person name="Wang L.N."/>
            <person name="Leebens-Mack J.H."/>
            <person name="Tsai I.J."/>
        </authorList>
    </citation>
    <scope>NUCLEOTIDE SEQUENCE [LARGE SCALE GENOMIC DNA]</scope>
    <source>
        <strain evidence="6">cv. Chaw 1501</strain>
        <tissue evidence="5">Young leaves</tissue>
    </source>
</reference>
<dbReference type="SUPFAM" id="SSF53335">
    <property type="entry name" value="S-adenosyl-L-methionine-dependent methyltransferases"/>
    <property type="match status" value="1"/>
</dbReference>
<protein>
    <submittedName>
        <fullName evidence="5">Caffeic acid 3-O-methyltransferase-like protein</fullName>
    </submittedName>
</protein>
<keyword evidence="3" id="KW-0949">S-adenosyl-L-methionine</keyword>
<dbReference type="OrthoDB" id="1606438at2759"/>
<dbReference type="InterPro" id="IPR029063">
    <property type="entry name" value="SAM-dependent_MTases_sf"/>
</dbReference>
<keyword evidence="1 5" id="KW-0489">Methyltransferase</keyword>
<evidence type="ECO:0000259" key="4">
    <source>
        <dbReference type="Pfam" id="PF00891"/>
    </source>
</evidence>
<evidence type="ECO:0000313" key="6">
    <source>
        <dbReference type="Proteomes" id="UP000283530"/>
    </source>
</evidence>
<organism evidence="5 6">
    <name type="scientific">Cinnamomum micranthum f. kanehirae</name>
    <dbReference type="NCBI Taxonomy" id="337451"/>
    <lineage>
        <taxon>Eukaryota</taxon>
        <taxon>Viridiplantae</taxon>
        <taxon>Streptophyta</taxon>
        <taxon>Embryophyta</taxon>
        <taxon>Tracheophyta</taxon>
        <taxon>Spermatophyta</taxon>
        <taxon>Magnoliopsida</taxon>
        <taxon>Magnoliidae</taxon>
        <taxon>Laurales</taxon>
        <taxon>Lauraceae</taxon>
        <taxon>Cinnamomum</taxon>
    </lineage>
</organism>
<dbReference type="PANTHER" id="PTHR11746">
    <property type="entry name" value="O-METHYLTRANSFERASE"/>
    <property type="match status" value="1"/>
</dbReference>
<dbReference type="Pfam" id="PF00891">
    <property type="entry name" value="Methyltransf_2"/>
    <property type="match status" value="1"/>
</dbReference>
<accession>A0A3S3NKM1</accession>
<dbReference type="STRING" id="337451.A0A3S3NKM1"/>
<dbReference type="AlphaFoldDB" id="A0A3S3NKM1"/>
<evidence type="ECO:0000256" key="2">
    <source>
        <dbReference type="ARBA" id="ARBA00022679"/>
    </source>
</evidence>
<dbReference type="InterPro" id="IPR001077">
    <property type="entry name" value="COMT_C"/>
</dbReference>
<evidence type="ECO:0000313" key="5">
    <source>
        <dbReference type="EMBL" id="RWR89534.1"/>
    </source>
</evidence>
<dbReference type="EMBL" id="QPKB01000007">
    <property type="protein sequence ID" value="RWR89534.1"/>
    <property type="molecule type" value="Genomic_DNA"/>
</dbReference>
<feature type="domain" description="O-methyltransferase C-terminal" evidence="4">
    <location>
        <begin position="44"/>
        <end position="124"/>
    </location>
</feature>
<keyword evidence="2 5" id="KW-0808">Transferase</keyword>
<dbReference type="Proteomes" id="UP000283530">
    <property type="component" value="Unassembled WGS sequence"/>
</dbReference>
<sequence>MNVFEYPAIDPRFNEVLNRGMSNPTTIIMGNILETYKGFQGLKEWILHDWSDKQCMKLLKNCHKALLDFGKVIIVESILPLTPETKLSAKCVFHQDVHMLTLNCGGKERTKKQFEVLVKGAGFASFDVVCNAYDSWVMECHEKM</sequence>
<name>A0A3S3NKM1_9MAGN</name>
<dbReference type="PROSITE" id="PS51683">
    <property type="entry name" value="SAM_OMT_II"/>
    <property type="match status" value="1"/>
</dbReference>
<dbReference type="GO" id="GO:0032259">
    <property type="term" value="P:methylation"/>
    <property type="evidence" value="ECO:0007669"/>
    <property type="project" value="UniProtKB-KW"/>
</dbReference>
<comment type="caution">
    <text evidence="5">The sequence shown here is derived from an EMBL/GenBank/DDBJ whole genome shotgun (WGS) entry which is preliminary data.</text>
</comment>
<evidence type="ECO:0000256" key="1">
    <source>
        <dbReference type="ARBA" id="ARBA00022603"/>
    </source>
</evidence>
<evidence type="ECO:0000256" key="3">
    <source>
        <dbReference type="ARBA" id="ARBA00022691"/>
    </source>
</evidence>
<dbReference type="InterPro" id="IPR016461">
    <property type="entry name" value="COMT-like"/>
</dbReference>
<dbReference type="GO" id="GO:0008171">
    <property type="term" value="F:O-methyltransferase activity"/>
    <property type="evidence" value="ECO:0007669"/>
    <property type="project" value="InterPro"/>
</dbReference>